<dbReference type="InterPro" id="IPR008984">
    <property type="entry name" value="SMAD_FHA_dom_sf"/>
</dbReference>
<feature type="domain" description="FHA" evidence="1">
    <location>
        <begin position="39"/>
        <end position="88"/>
    </location>
</feature>
<dbReference type="EMBL" id="CP012673">
    <property type="protein sequence ID" value="AUX43499.1"/>
    <property type="molecule type" value="Genomic_DNA"/>
</dbReference>
<dbReference type="InterPro" id="IPR050923">
    <property type="entry name" value="Cell_Proc_Reg/RNA_Proc"/>
</dbReference>
<proteinExistence type="predicted"/>
<reference evidence="2 3" key="1">
    <citation type="submission" date="2015-09" db="EMBL/GenBank/DDBJ databases">
        <title>Sorangium comparison.</title>
        <authorList>
            <person name="Zaburannyi N."/>
            <person name="Bunk B."/>
            <person name="Overmann J."/>
            <person name="Mueller R."/>
        </authorList>
    </citation>
    <scope>NUCLEOTIDE SEQUENCE [LARGE SCALE GENOMIC DNA]</scope>
    <source>
        <strain evidence="2 3">So ce26</strain>
    </source>
</reference>
<dbReference type="SUPFAM" id="SSF49879">
    <property type="entry name" value="SMAD/FHA domain"/>
    <property type="match status" value="1"/>
</dbReference>
<dbReference type="Gene3D" id="2.60.200.20">
    <property type="match status" value="1"/>
</dbReference>
<organism evidence="2 3">
    <name type="scientific">Sorangium cellulosum</name>
    <name type="common">Polyangium cellulosum</name>
    <dbReference type="NCBI Taxonomy" id="56"/>
    <lineage>
        <taxon>Bacteria</taxon>
        <taxon>Pseudomonadati</taxon>
        <taxon>Myxococcota</taxon>
        <taxon>Polyangia</taxon>
        <taxon>Polyangiales</taxon>
        <taxon>Polyangiaceae</taxon>
        <taxon>Sorangium</taxon>
    </lineage>
</organism>
<dbReference type="SMART" id="SM00240">
    <property type="entry name" value="FHA"/>
    <property type="match status" value="1"/>
</dbReference>
<sequence length="322" mass="34607">MIIERGRLRRAEGADRLAAAMGALEEIEAGRRRSLGTRCLIGRHASCDLRLDDARISGEHALLRWIDGRWELRDLGSRNGTFVGGRRLSAGERVALEQGAAVTLGGTPLGFVLVDASCPRACARHATTGEIRAAEGGVLALPSEAEPEVTIYEDAAGRWMAEREHATEPVADDELVVVGGEGFRLELPSGTSATVENAAGVALDAVALRFAVSRDEEHVELAVVAGDRAIPLAPRSYHYLLLTLARLWLAEEGAPPRDRGWVDRKTLCRMLAIDELKLNVDICRARKQLGALGIHGAAAIVARRPGTGQIRIGVERITVTST</sequence>
<evidence type="ECO:0000313" key="2">
    <source>
        <dbReference type="EMBL" id="AUX43499.1"/>
    </source>
</evidence>
<dbReference type="CDD" id="cd00060">
    <property type="entry name" value="FHA"/>
    <property type="match status" value="1"/>
</dbReference>
<dbReference type="PROSITE" id="PS50006">
    <property type="entry name" value="FHA_DOMAIN"/>
    <property type="match status" value="1"/>
</dbReference>
<protein>
    <recommendedName>
        <fullName evidence="1">FHA domain-containing protein</fullName>
    </recommendedName>
</protein>
<evidence type="ECO:0000313" key="3">
    <source>
        <dbReference type="Proteomes" id="UP000238348"/>
    </source>
</evidence>
<dbReference type="InterPro" id="IPR000253">
    <property type="entry name" value="FHA_dom"/>
</dbReference>
<dbReference type="PANTHER" id="PTHR23308">
    <property type="entry name" value="NUCLEAR INHIBITOR OF PROTEIN PHOSPHATASE-1"/>
    <property type="match status" value="1"/>
</dbReference>
<evidence type="ECO:0000259" key="1">
    <source>
        <dbReference type="PROSITE" id="PS50006"/>
    </source>
</evidence>
<dbReference type="AlphaFoldDB" id="A0A2L0EW63"/>
<accession>A0A2L0EW63</accession>
<name>A0A2L0EW63_SORCE</name>
<dbReference type="Pfam" id="PF00498">
    <property type="entry name" value="FHA"/>
    <property type="match status" value="1"/>
</dbReference>
<gene>
    <name evidence="2" type="ORF">SOCE26_049480</name>
</gene>
<dbReference type="Proteomes" id="UP000238348">
    <property type="component" value="Chromosome"/>
</dbReference>